<accession>A0ABV2MPZ6</accession>
<keyword evidence="1" id="KW-0472">Membrane</keyword>
<feature type="transmembrane region" description="Helical" evidence="1">
    <location>
        <begin position="55"/>
        <end position="78"/>
    </location>
</feature>
<protein>
    <submittedName>
        <fullName evidence="2">Uncharacterized protein</fullName>
    </submittedName>
</protein>
<dbReference type="EMBL" id="JBEPMY010000031">
    <property type="protein sequence ID" value="MET3758535.1"/>
    <property type="molecule type" value="Genomic_DNA"/>
</dbReference>
<reference evidence="2 3" key="1">
    <citation type="submission" date="2024-06" db="EMBL/GenBank/DDBJ databases">
        <title>Genomic Encyclopedia of Type Strains, Phase IV (KMG-IV): sequencing the most valuable type-strain genomes for metagenomic binning, comparative biology and taxonomic classification.</title>
        <authorList>
            <person name="Goeker M."/>
        </authorList>
    </citation>
    <scope>NUCLEOTIDE SEQUENCE [LARGE SCALE GENOMIC DNA]</scope>
    <source>
        <strain evidence="2 3">DSM 29288</strain>
    </source>
</reference>
<keyword evidence="3" id="KW-1185">Reference proteome</keyword>
<keyword evidence="1" id="KW-1133">Transmembrane helix</keyword>
<evidence type="ECO:0000313" key="2">
    <source>
        <dbReference type="EMBL" id="MET3758535.1"/>
    </source>
</evidence>
<evidence type="ECO:0000256" key="1">
    <source>
        <dbReference type="SAM" id="Phobius"/>
    </source>
</evidence>
<gene>
    <name evidence="2" type="ORF">ABID08_005917</name>
</gene>
<sequence length="109" mass="11924">MRRYVFSFLRILVINEEKYGLYAIITGLLISVLAWIPLVVLATTLSSELSIGPGLAMLGVIFIFSPVVILFYASFALLSDEVSGYLTGRTLIGKAPGSLKRKIRQMAGI</sequence>
<name>A0ABV2MPZ6_9HYPH</name>
<proteinExistence type="predicted"/>
<comment type="caution">
    <text evidence="2">The sequence shown here is derived from an EMBL/GenBank/DDBJ whole genome shotgun (WGS) entry which is preliminary data.</text>
</comment>
<dbReference type="RefSeq" id="WP_168301385.1">
    <property type="nucleotide sequence ID" value="NZ_CP071606.1"/>
</dbReference>
<keyword evidence="1" id="KW-0812">Transmembrane</keyword>
<organism evidence="2 3">
    <name type="scientific">Rhizobium binae</name>
    <dbReference type="NCBI Taxonomy" id="1138190"/>
    <lineage>
        <taxon>Bacteria</taxon>
        <taxon>Pseudomonadati</taxon>
        <taxon>Pseudomonadota</taxon>
        <taxon>Alphaproteobacteria</taxon>
        <taxon>Hyphomicrobiales</taxon>
        <taxon>Rhizobiaceae</taxon>
        <taxon>Rhizobium/Agrobacterium group</taxon>
        <taxon>Rhizobium</taxon>
    </lineage>
</organism>
<evidence type="ECO:0000313" key="3">
    <source>
        <dbReference type="Proteomes" id="UP001549077"/>
    </source>
</evidence>
<dbReference type="GeneID" id="91151490"/>
<dbReference type="Proteomes" id="UP001549077">
    <property type="component" value="Unassembled WGS sequence"/>
</dbReference>
<feature type="transmembrane region" description="Helical" evidence="1">
    <location>
        <begin position="21"/>
        <end position="43"/>
    </location>
</feature>